<sequence>MGVGPLRRATSLLPRWTWLATAFRTTRLAKVAAVQGAFASQPGGDRVEIVCIDDIIDRDFTKALEGRLGQRT</sequence>
<evidence type="ECO:0000313" key="2">
    <source>
        <dbReference type="Proteomes" id="UP000886501"/>
    </source>
</evidence>
<reference evidence="1" key="2">
    <citation type="journal article" date="2020" name="Nat. Commun.">
        <title>Large-scale genome sequencing of mycorrhizal fungi provides insights into the early evolution of symbiotic traits.</title>
        <authorList>
            <person name="Miyauchi S."/>
            <person name="Kiss E."/>
            <person name="Kuo A."/>
            <person name="Drula E."/>
            <person name="Kohler A."/>
            <person name="Sanchez-Garcia M."/>
            <person name="Morin E."/>
            <person name="Andreopoulos B."/>
            <person name="Barry K.W."/>
            <person name="Bonito G."/>
            <person name="Buee M."/>
            <person name="Carver A."/>
            <person name="Chen C."/>
            <person name="Cichocki N."/>
            <person name="Clum A."/>
            <person name="Culley D."/>
            <person name="Crous P.W."/>
            <person name="Fauchery L."/>
            <person name="Girlanda M."/>
            <person name="Hayes R.D."/>
            <person name="Keri Z."/>
            <person name="LaButti K."/>
            <person name="Lipzen A."/>
            <person name="Lombard V."/>
            <person name="Magnuson J."/>
            <person name="Maillard F."/>
            <person name="Murat C."/>
            <person name="Nolan M."/>
            <person name="Ohm R.A."/>
            <person name="Pangilinan J."/>
            <person name="Pereira M.F."/>
            <person name="Perotto S."/>
            <person name="Peter M."/>
            <person name="Pfister S."/>
            <person name="Riley R."/>
            <person name="Sitrit Y."/>
            <person name="Stielow J.B."/>
            <person name="Szollosi G."/>
            <person name="Zifcakova L."/>
            <person name="Stursova M."/>
            <person name="Spatafora J.W."/>
            <person name="Tedersoo L."/>
            <person name="Vaario L.M."/>
            <person name="Yamada A."/>
            <person name="Yan M."/>
            <person name="Wang P."/>
            <person name="Xu J."/>
            <person name="Bruns T."/>
            <person name="Baldrian P."/>
            <person name="Vilgalys R."/>
            <person name="Dunand C."/>
            <person name="Henrissat B."/>
            <person name="Grigoriev I.V."/>
            <person name="Hibbett D."/>
            <person name="Nagy L.G."/>
            <person name="Martin F.M."/>
        </authorList>
    </citation>
    <scope>NUCLEOTIDE SEQUENCE</scope>
    <source>
        <strain evidence="1">P2</strain>
    </source>
</reference>
<evidence type="ECO:0000313" key="1">
    <source>
        <dbReference type="EMBL" id="KAF9647301.1"/>
    </source>
</evidence>
<organism evidence="1 2">
    <name type="scientific">Thelephora ganbajun</name>
    <name type="common">Ganba fungus</name>
    <dbReference type="NCBI Taxonomy" id="370292"/>
    <lineage>
        <taxon>Eukaryota</taxon>
        <taxon>Fungi</taxon>
        <taxon>Dikarya</taxon>
        <taxon>Basidiomycota</taxon>
        <taxon>Agaricomycotina</taxon>
        <taxon>Agaricomycetes</taxon>
        <taxon>Thelephorales</taxon>
        <taxon>Thelephoraceae</taxon>
        <taxon>Thelephora</taxon>
    </lineage>
</organism>
<comment type="caution">
    <text evidence="1">The sequence shown here is derived from an EMBL/GenBank/DDBJ whole genome shotgun (WGS) entry which is preliminary data.</text>
</comment>
<keyword evidence="2" id="KW-1185">Reference proteome</keyword>
<reference evidence="1" key="1">
    <citation type="submission" date="2019-10" db="EMBL/GenBank/DDBJ databases">
        <authorList>
            <consortium name="DOE Joint Genome Institute"/>
            <person name="Kuo A."/>
            <person name="Miyauchi S."/>
            <person name="Kiss E."/>
            <person name="Drula E."/>
            <person name="Kohler A."/>
            <person name="Sanchez-Garcia M."/>
            <person name="Andreopoulos B."/>
            <person name="Barry K.W."/>
            <person name="Bonito G."/>
            <person name="Buee M."/>
            <person name="Carver A."/>
            <person name="Chen C."/>
            <person name="Cichocki N."/>
            <person name="Clum A."/>
            <person name="Culley D."/>
            <person name="Crous P.W."/>
            <person name="Fauchery L."/>
            <person name="Girlanda M."/>
            <person name="Hayes R."/>
            <person name="Keri Z."/>
            <person name="Labutti K."/>
            <person name="Lipzen A."/>
            <person name="Lombard V."/>
            <person name="Magnuson J."/>
            <person name="Maillard F."/>
            <person name="Morin E."/>
            <person name="Murat C."/>
            <person name="Nolan M."/>
            <person name="Ohm R."/>
            <person name="Pangilinan J."/>
            <person name="Pereira M."/>
            <person name="Perotto S."/>
            <person name="Peter M."/>
            <person name="Riley R."/>
            <person name="Sitrit Y."/>
            <person name="Stielow B."/>
            <person name="Szollosi G."/>
            <person name="Zifcakova L."/>
            <person name="Stursova M."/>
            <person name="Spatafora J.W."/>
            <person name="Tedersoo L."/>
            <person name="Vaario L.-M."/>
            <person name="Yamada A."/>
            <person name="Yan M."/>
            <person name="Wang P."/>
            <person name="Xu J."/>
            <person name="Bruns T."/>
            <person name="Baldrian P."/>
            <person name="Vilgalys R."/>
            <person name="Henrissat B."/>
            <person name="Grigoriev I.V."/>
            <person name="Hibbett D."/>
            <person name="Nagy L.G."/>
            <person name="Martin F.M."/>
        </authorList>
    </citation>
    <scope>NUCLEOTIDE SEQUENCE</scope>
    <source>
        <strain evidence="1">P2</strain>
    </source>
</reference>
<dbReference type="Proteomes" id="UP000886501">
    <property type="component" value="Unassembled WGS sequence"/>
</dbReference>
<name>A0ACB6ZCH1_THEGA</name>
<gene>
    <name evidence="1" type="ORF">BDM02DRAFT_3117317</name>
</gene>
<protein>
    <submittedName>
        <fullName evidence="1">Uncharacterized protein</fullName>
    </submittedName>
</protein>
<accession>A0ACB6ZCH1</accession>
<proteinExistence type="predicted"/>
<dbReference type="EMBL" id="MU118037">
    <property type="protein sequence ID" value="KAF9647301.1"/>
    <property type="molecule type" value="Genomic_DNA"/>
</dbReference>